<sequence>MDFLERFIDSIGRGTHTLSVKTDEVIELTEMKMNIRGIEEEIEEHKLYIGEIVYKYYTEEKAHMPTSEIKRRCMEIRRLERKLNMMKERMVRKRGFGYCKNCGEIIKKKQNYCPRCGNRALKY</sequence>
<organism evidence="1 2">
    <name type="scientific">Anaeromicrobium sediminis</name>
    <dbReference type="NCBI Taxonomy" id="1478221"/>
    <lineage>
        <taxon>Bacteria</taxon>
        <taxon>Bacillati</taxon>
        <taxon>Bacillota</taxon>
        <taxon>Clostridia</taxon>
        <taxon>Peptostreptococcales</taxon>
        <taxon>Thermotaleaceae</taxon>
        <taxon>Anaeromicrobium</taxon>
    </lineage>
</organism>
<reference evidence="1 2" key="1">
    <citation type="submission" date="2017-06" db="EMBL/GenBank/DDBJ databases">
        <title>Draft genome sequence of anaerobic fermentative bacterium Anaeromicrobium sediminis DY2726D isolated from West Pacific Ocean sediments.</title>
        <authorList>
            <person name="Zeng X."/>
        </authorList>
    </citation>
    <scope>NUCLEOTIDE SEQUENCE [LARGE SCALE GENOMIC DNA]</scope>
    <source>
        <strain evidence="1 2">DY2726D</strain>
    </source>
</reference>
<dbReference type="EMBL" id="NIBG01000031">
    <property type="protein sequence ID" value="PAB56832.1"/>
    <property type="molecule type" value="Genomic_DNA"/>
</dbReference>
<evidence type="ECO:0000313" key="2">
    <source>
        <dbReference type="Proteomes" id="UP000216024"/>
    </source>
</evidence>
<dbReference type="RefSeq" id="WP_095135849.1">
    <property type="nucleotide sequence ID" value="NZ_NIBG01000031.1"/>
</dbReference>
<dbReference type="Proteomes" id="UP000216024">
    <property type="component" value="Unassembled WGS sequence"/>
</dbReference>
<gene>
    <name evidence="1" type="ORF">CCE28_20370</name>
</gene>
<comment type="caution">
    <text evidence="1">The sequence shown here is derived from an EMBL/GenBank/DDBJ whole genome shotgun (WGS) entry which is preliminary data.</text>
</comment>
<accession>A0A267MBR3</accession>
<protein>
    <recommendedName>
        <fullName evidence="3">Zinc-ribbon domain-containing protein</fullName>
    </recommendedName>
</protein>
<evidence type="ECO:0008006" key="3">
    <source>
        <dbReference type="Google" id="ProtNLM"/>
    </source>
</evidence>
<name>A0A267MBR3_9FIRM</name>
<keyword evidence="2" id="KW-1185">Reference proteome</keyword>
<dbReference type="AlphaFoldDB" id="A0A267MBR3"/>
<evidence type="ECO:0000313" key="1">
    <source>
        <dbReference type="EMBL" id="PAB56832.1"/>
    </source>
</evidence>
<dbReference type="OrthoDB" id="9788304at2"/>
<proteinExistence type="predicted"/>